<comment type="caution">
    <text evidence="2">The sequence shown here is derived from an EMBL/GenBank/DDBJ whole genome shotgun (WGS) entry which is preliminary data.</text>
</comment>
<protein>
    <submittedName>
        <fullName evidence="2">Uncharacterized protein</fullName>
    </submittedName>
</protein>
<accession>A0A921QH12</accession>
<dbReference type="AlphaFoldDB" id="A0A921QH12"/>
<evidence type="ECO:0000313" key="2">
    <source>
        <dbReference type="EMBL" id="KAG0520687.1"/>
    </source>
</evidence>
<organism evidence="2 3">
    <name type="scientific">Sorghum bicolor</name>
    <name type="common">Sorghum</name>
    <name type="synonym">Sorghum vulgare</name>
    <dbReference type="NCBI Taxonomy" id="4558"/>
    <lineage>
        <taxon>Eukaryota</taxon>
        <taxon>Viridiplantae</taxon>
        <taxon>Streptophyta</taxon>
        <taxon>Embryophyta</taxon>
        <taxon>Tracheophyta</taxon>
        <taxon>Spermatophyta</taxon>
        <taxon>Magnoliopsida</taxon>
        <taxon>Liliopsida</taxon>
        <taxon>Poales</taxon>
        <taxon>Poaceae</taxon>
        <taxon>PACMAD clade</taxon>
        <taxon>Panicoideae</taxon>
        <taxon>Andropogonodae</taxon>
        <taxon>Andropogoneae</taxon>
        <taxon>Sorghinae</taxon>
        <taxon>Sorghum</taxon>
    </lineage>
</organism>
<feature type="region of interest" description="Disordered" evidence="1">
    <location>
        <begin position="32"/>
        <end position="66"/>
    </location>
</feature>
<reference evidence="2" key="1">
    <citation type="journal article" date="2019" name="BMC Genomics">
        <title>A new reference genome for Sorghum bicolor reveals high levels of sequence similarity between sweet and grain genotypes: implications for the genetics of sugar metabolism.</title>
        <authorList>
            <person name="Cooper E.A."/>
            <person name="Brenton Z.W."/>
            <person name="Flinn B.S."/>
            <person name="Jenkins J."/>
            <person name="Shu S."/>
            <person name="Flowers D."/>
            <person name="Luo F."/>
            <person name="Wang Y."/>
            <person name="Xia P."/>
            <person name="Barry K."/>
            <person name="Daum C."/>
            <person name="Lipzen A."/>
            <person name="Yoshinaga Y."/>
            <person name="Schmutz J."/>
            <person name="Saski C."/>
            <person name="Vermerris W."/>
            <person name="Kresovich S."/>
        </authorList>
    </citation>
    <scope>NUCLEOTIDE SEQUENCE</scope>
</reference>
<feature type="compositionally biased region" description="Polar residues" evidence="1">
    <location>
        <begin position="57"/>
        <end position="66"/>
    </location>
</feature>
<reference evidence="2" key="2">
    <citation type="submission" date="2020-10" db="EMBL/GenBank/DDBJ databases">
        <authorList>
            <person name="Cooper E.A."/>
            <person name="Brenton Z.W."/>
            <person name="Flinn B.S."/>
            <person name="Jenkins J."/>
            <person name="Shu S."/>
            <person name="Flowers D."/>
            <person name="Luo F."/>
            <person name="Wang Y."/>
            <person name="Xia P."/>
            <person name="Barry K."/>
            <person name="Daum C."/>
            <person name="Lipzen A."/>
            <person name="Yoshinaga Y."/>
            <person name="Schmutz J."/>
            <person name="Saski C."/>
            <person name="Vermerris W."/>
            <person name="Kresovich S."/>
        </authorList>
    </citation>
    <scope>NUCLEOTIDE SEQUENCE</scope>
</reference>
<sequence length="77" mass="8139">MSYPGGFEKDELSPRRLILSYLLYYHQSGTASNHVGESKASHAGPSPPGPLPGSHIGASQPSPASSESFLCIELVLE</sequence>
<evidence type="ECO:0000313" key="3">
    <source>
        <dbReference type="Proteomes" id="UP000807115"/>
    </source>
</evidence>
<proteinExistence type="predicted"/>
<dbReference type="Proteomes" id="UP000807115">
    <property type="component" value="Chromosome 8"/>
</dbReference>
<gene>
    <name evidence="2" type="ORF">BDA96_08G095400</name>
</gene>
<name>A0A921QH12_SORBI</name>
<evidence type="ECO:0000256" key="1">
    <source>
        <dbReference type="SAM" id="MobiDB-lite"/>
    </source>
</evidence>
<dbReference type="EMBL" id="CM027687">
    <property type="protein sequence ID" value="KAG0520687.1"/>
    <property type="molecule type" value="Genomic_DNA"/>
</dbReference>